<feature type="active site" description="Proton donor" evidence="18">
    <location>
        <position position="278"/>
    </location>
</feature>
<protein>
    <recommendedName>
        <fullName evidence="21">alpha-1,2-Mannosidase</fullName>
        <ecNumber evidence="21">3.2.1.-</ecNumber>
    </recommendedName>
</protein>
<keyword evidence="5" id="KW-0812">Transmembrane</keyword>
<accession>A0AAD9ILT2</accession>
<comment type="cofactor">
    <cofactor evidence="1 19">
        <name>Ca(2+)</name>
        <dbReference type="ChEBI" id="CHEBI:29108"/>
    </cofactor>
</comment>
<feature type="compositionally biased region" description="Low complexity" evidence="22">
    <location>
        <begin position="106"/>
        <end position="117"/>
    </location>
</feature>
<evidence type="ECO:0000256" key="4">
    <source>
        <dbReference type="ARBA" id="ARBA00007658"/>
    </source>
</evidence>
<comment type="catalytic activity">
    <reaction evidence="17">
        <text>N(4)-(alpha-D-Man-(1-&gt;2)-alpha-D-Man-(1-&gt;2)-alpha-D-Man-(1-&gt;3)-[alpha-D-Man-(1-&gt;2)-alpha-D-Man-(1-&gt;3)-[alpha-D-Man-(1-&gt;2)-alpha-D-Man-(1-&gt;6)]-alpha-D-Man-(1-&gt;6)]-beta-D-Man-(1-&gt;4)-beta-D-GlcNAc-(1-&gt;4)-beta-D-GlcNAc)-L-asparaginyl-[protein] (N-glucan mannose isomer 9A1,2,3B1,2,3) + 4 H2O = N(4)-(alpha-D-Man-(1-&gt;3)-[alpha-D-Man-(1-&gt;3)-[alpha-D-Man-(1-&gt;6)]-alpha-D-Man-(1-&gt;6)]-beta-D-Man-(1-&gt;4)-beta-D-GlcNAc-(1-&gt;4)-beta-D-GlcNAc)-L-asparaginyl-[protein] (N-glucan mannose isomer 5A1,2) + 4 beta-D-mannose</text>
        <dbReference type="Rhea" id="RHEA:56008"/>
        <dbReference type="Rhea" id="RHEA-COMP:14356"/>
        <dbReference type="Rhea" id="RHEA-COMP:14367"/>
        <dbReference type="ChEBI" id="CHEBI:15377"/>
        <dbReference type="ChEBI" id="CHEBI:28563"/>
        <dbReference type="ChEBI" id="CHEBI:59087"/>
        <dbReference type="ChEBI" id="CHEBI:139493"/>
        <dbReference type="EC" id="3.2.1.113"/>
    </reaction>
</comment>
<proteinExistence type="inferred from homology"/>
<dbReference type="GO" id="GO:0004571">
    <property type="term" value="F:mannosyl-oligosaccharide 1,2-alpha-mannosidase activity"/>
    <property type="evidence" value="ECO:0007669"/>
    <property type="project" value="UniProtKB-EC"/>
</dbReference>
<evidence type="ECO:0000256" key="21">
    <source>
        <dbReference type="RuleBase" id="RU361193"/>
    </source>
</evidence>
<evidence type="ECO:0000256" key="17">
    <source>
        <dbReference type="ARBA" id="ARBA00048605"/>
    </source>
</evidence>
<dbReference type="PANTHER" id="PTHR11742">
    <property type="entry name" value="MANNOSYL-OLIGOSACCHARIDE ALPHA-1,2-MANNOSIDASE-RELATED"/>
    <property type="match status" value="1"/>
</dbReference>
<keyword evidence="10" id="KW-1133">Transmembrane helix</keyword>
<keyword evidence="13 20" id="KW-1015">Disulfide bond</keyword>
<comment type="similarity">
    <text evidence="4 21">Belongs to the glycosyl hydrolase 47 family.</text>
</comment>
<evidence type="ECO:0000256" key="16">
    <source>
        <dbReference type="ARBA" id="ARBA00047669"/>
    </source>
</evidence>
<dbReference type="GO" id="GO:0000139">
    <property type="term" value="C:Golgi membrane"/>
    <property type="evidence" value="ECO:0007669"/>
    <property type="project" value="UniProtKB-SubCell"/>
</dbReference>
<organism evidence="23 24">
    <name type="scientific">Prototheca wickerhamii</name>
    <dbReference type="NCBI Taxonomy" id="3111"/>
    <lineage>
        <taxon>Eukaryota</taxon>
        <taxon>Viridiplantae</taxon>
        <taxon>Chlorophyta</taxon>
        <taxon>core chlorophytes</taxon>
        <taxon>Trebouxiophyceae</taxon>
        <taxon>Chlorellales</taxon>
        <taxon>Chlorellaceae</taxon>
        <taxon>Prototheca</taxon>
    </lineage>
</organism>
<feature type="active site" description="Proton donor" evidence="18">
    <location>
        <position position="523"/>
    </location>
</feature>
<sequence length="646" mass="72725">MITCRISTIVQMEGSEAGVRQRLVLLERALREEAEKLEGTGEAVNELQRERREGGSVEGSLSSLRGHSADAVEQVEADQSIRSTREPRHSSADSTHDHAGSRARRSSWASELAAQARRSAEQRRAEEAAAADNEAAAKGKQDPEEAAKGKQDSDDDPSDPLPQLRRRMRRDRSSKDWSAEAARRRRDLAKNRVAARRAAVEEAMRHAWRGYRRHAWGHDELLPLSREGHNSFAGLGATIADSLDTLHMMGMHAEFAEAVDWVRANFSVAHDFNASVFETTIRVVGGFLAGYELSGERVLLDRAAEVVERLLPAFDTPTGIPYGTINLLTQRAFNPKHNSGSSSLAEYGSLQLEWYRLSALTGRRRYADLAESCILSLHEKNPDMGLVPLFLNPVTGRFGAQRYSVGALGDSYYEYLLKMWLLKGKADDLYRSMWEKAMDEMLEQLVTTSSDGHVYVAQKERRYVRHKMEHLTCFVPGMLALGVTQGAVAGNATKAARYLSVAADVAETCWHMYDRQVSGLGPEIVTFVGSRGMRNQAAYNLLRPEAIEGFWYLWRATGDWKYREYGWAIFQRYQRHCRREAGYSGVKDVRDEEPEPDDTQQSFFLAETLKYLWLLFSDDSAFDFNTMVLNTEAHVLRVTSQPLTDS</sequence>
<keyword evidence="11" id="KW-0333">Golgi apparatus</keyword>
<keyword evidence="12" id="KW-0472">Membrane</keyword>
<dbReference type="Pfam" id="PF01532">
    <property type="entry name" value="Glyco_hydro_47"/>
    <property type="match status" value="1"/>
</dbReference>
<dbReference type="Proteomes" id="UP001255856">
    <property type="component" value="Unassembled WGS sequence"/>
</dbReference>
<evidence type="ECO:0000256" key="8">
    <source>
        <dbReference type="ARBA" id="ARBA00022837"/>
    </source>
</evidence>
<comment type="subcellular location">
    <subcellularLocation>
        <location evidence="2">Golgi apparatus membrane</location>
        <topology evidence="2">Single-pass type II membrane protein</topology>
    </subcellularLocation>
</comment>
<evidence type="ECO:0000256" key="5">
    <source>
        <dbReference type="ARBA" id="ARBA00022692"/>
    </source>
</evidence>
<dbReference type="EMBL" id="JASFZW010000004">
    <property type="protein sequence ID" value="KAK2078577.1"/>
    <property type="molecule type" value="Genomic_DNA"/>
</dbReference>
<dbReference type="GO" id="GO:0005975">
    <property type="term" value="P:carbohydrate metabolic process"/>
    <property type="evidence" value="ECO:0007669"/>
    <property type="project" value="InterPro"/>
</dbReference>
<name>A0AAD9ILT2_PROWI</name>
<dbReference type="Gene3D" id="1.50.10.10">
    <property type="match status" value="1"/>
</dbReference>
<dbReference type="InterPro" id="IPR036026">
    <property type="entry name" value="Seven-hairpin_glycosidases"/>
</dbReference>
<dbReference type="GO" id="GO:0005783">
    <property type="term" value="C:endoplasmic reticulum"/>
    <property type="evidence" value="ECO:0007669"/>
    <property type="project" value="TreeGrafter"/>
</dbReference>
<evidence type="ECO:0000256" key="14">
    <source>
        <dbReference type="ARBA" id="ARBA00023180"/>
    </source>
</evidence>
<dbReference type="AlphaFoldDB" id="A0AAD9ILT2"/>
<evidence type="ECO:0000256" key="3">
    <source>
        <dbReference type="ARBA" id="ARBA00004922"/>
    </source>
</evidence>
<dbReference type="FunFam" id="1.50.10.10:FF:000017">
    <property type="entry name" value="alpha-1,2-Mannosidase"/>
    <property type="match status" value="1"/>
</dbReference>
<evidence type="ECO:0000256" key="10">
    <source>
        <dbReference type="ARBA" id="ARBA00022989"/>
    </source>
</evidence>
<dbReference type="PANTHER" id="PTHR11742:SF6">
    <property type="entry name" value="MANNOSYL-OLIGOSACCHARIDE ALPHA-1,2-MANNOSIDASE IA-RELATED"/>
    <property type="match status" value="1"/>
</dbReference>
<comment type="catalytic activity">
    <reaction evidence="16">
        <text>N(4)-(alpha-D-Man-(1-&gt;2)-alpha-D-Man-(1-&gt;2)-alpha-D-Man-(1-&gt;3)-[alpha-D-Man-(1-&gt;3)-[alpha-D-Man-(1-&gt;2)-alpha-D-Man-(1-&gt;6)]-alpha-D-Man-(1-&gt;6)]-beta-D-Man-(1-&gt;4)-beta-D-GlcNAc-(1-&gt;4)-beta-D-GlcNAc)-L-asparaginyl-[protein] (N-glucan mannose isomer 8A1,2,3B1,3) + 3 H2O = N(4)-(alpha-D-Man-(1-&gt;3)-[alpha-D-Man-(1-&gt;3)-[alpha-D-Man-(1-&gt;6)]-alpha-D-Man-(1-&gt;6)]-beta-D-Man-(1-&gt;4)-beta-D-GlcNAc-(1-&gt;4)-beta-D-GlcNAc)-L-asparaginyl-[protein] (N-glucan mannose isomer 5A1,2) + 3 beta-D-mannose</text>
        <dbReference type="Rhea" id="RHEA:56028"/>
        <dbReference type="Rhea" id="RHEA-COMP:14358"/>
        <dbReference type="Rhea" id="RHEA-COMP:14367"/>
        <dbReference type="ChEBI" id="CHEBI:15377"/>
        <dbReference type="ChEBI" id="CHEBI:28563"/>
        <dbReference type="ChEBI" id="CHEBI:59087"/>
        <dbReference type="ChEBI" id="CHEBI:60628"/>
        <dbReference type="EC" id="3.2.1.113"/>
    </reaction>
</comment>
<keyword evidence="14" id="KW-0325">Glycoprotein</keyword>
<feature type="compositionally biased region" description="Basic and acidic residues" evidence="22">
    <location>
        <begin position="171"/>
        <end position="182"/>
    </location>
</feature>
<dbReference type="GO" id="GO:0005509">
    <property type="term" value="F:calcium ion binding"/>
    <property type="evidence" value="ECO:0007669"/>
    <property type="project" value="InterPro"/>
</dbReference>
<evidence type="ECO:0000256" key="2">
    <source>
        <dbReference type="ARBA" id="ARBA00004323"/>
    </source>
</evidence>
<keyword evidence="9" id="KW-0735">Signal-anchor</keyword>
<evidence type="ECO:0000256" key="19">
    <source>
        <dbReference type="PIRSR" id="PIRSR601382-2"/>
    </source>
</evidence>
<evidence type="ECO:0000256" key="20">
    <source>
        <dbReference type="PIRSR" id="PIRSR601382-3"/>
    </source>
</evidence>
<feature type="compositionally biased region" description="Basic and acidic residues" evidence="22">
    <location>
        <begin position="135"/>
        <end position="152"/>
    </location>
</feature>
<comment type="pathway">
    <text evidence="3">Protein modification; protein glycosylation.</text>
</comment>
<feature type="active site" evidence="18">
    <location>
        <position position="410"/>
    </location>
</feature>
<feature type="compositionally biased region" description="Basic and acidic residues" evidence="22">
    <location>
        <begin position="83"/>
        <end position="100"/>
    </location>
</feature>
<evidence type="ECO:0000256" key="11">
    <source>
        <dbReference type="ARBA" id="ARBA00023034"/>
    </source>
</evidence>
<dbReference type="PRINTS" id="PR00747">
    <property type="entry name" value="GLYHDRLASE47"/>
</dbReference>
<keyword evidence="6 19" id="KW-0479">Metal-binding</keyword>
<evidence type="ECO:0000256" key="22">
    <source>
        <dbReference type="SAM" id="MobiDB-lite"/>
    </source>
</evidence>
<evidence type="ECO:0000256" key="13">
    <source>
        <dbReference type="ARBA" id="ARBA00023157"/>
    </source>
</evidence>
<feature type="region of interest" description="Disordered" evidence="22">
    <location>
        <begin position="34"/>
        <end position="192"/>
    </location>
</feature>
<keyword evidence="8 19" id="KW-0106">Calcium</keyword>
<keyword evidence="7 21" id="KW-0378">Hydrolase</keyword>
<keyword evidence="15 21" id="KW-0326">Glycosidase</keyword>
<evidence type="ECO:0000256" key="12">
    <source>
        <dbReference type="ARBA" id="ARBA00023136"/>
    </source>
</evidence>
<feature type="binding site" evidence="19">
    <location>
        <position position="631"/>
    </location>
    <ligand>
        <name>Ca(2+)</name>
        <dbReference type="ChEBI" id="CHEBI:29108"/>
    </ligand>
</feature>
<evidence type="ECO:0000256" key="9">
    <source>
        <dbReference type="ARBA" id="ARBA00022968"/>
    </source>
</evidence>
<dbReference type="InterPro" id="IPR012341">
    <property type="entry name" value="6hp_glycosidase-like_sf"/>
</dbReference>
<dbReference type="InterPro" id="IPR050749">
    <property type="entry name" value="Glycosyl_Hydrolase_47"/>
</dbReference>
<dbReference type="SUPFAM" id="SSF48225">
    <property type="entry name" value="Seven-hairpin glycosidases"/>
    <property type="match status" value="1"/>
</dbReference>
<evidence type="ECO:0000256" key="6">
    <source>
        <dbReference type="ARBA" id="ARBA00022723"/>
    </source>
</evidence>
<dbReference type="InterPro" id="IPR001382">
    <property type="entry name" value="Glyco_hydro_47"/>
</dbReference>
<evidence type="ECO:0000256" key="15">
    <source>
        <dbReference type="ARBA" id="ARBA00023295"/>
    </source>
</evidence>
<keyword evidence="24" id="KW-1185">Reference proteome</keyword>
<evidence type="ECO:0000256" key="1">
    <source>
        <dbReference type="ARBA" id="ARBA00001913"/>
    </source>
</evidence>
<dbReference type="EC" id="3.2.1.-" evidence="21"/>
<evidence type="ECO:0000313" key="23">
    <source>
        <dbReference type="EMBL" id="KAK2078577.1"/>
    </source>
</evidence>
<feature type="compositionally biased region" description="Basic and acidic residues" evidence="22">
    <location>
        <begin position="118"/>
        <end position="127"/>
    </location>
</feature>
<evidence type="ECO:0000256" key="7">
    <source>
        <dbReference type="ARBA" id="ARBA00022801"/>
    </source>
</evidence>
<evidence type="ECO:0000313" key="24">
    <source>
        <dbReference type="Proteomes" id="UP001255856"/>
    </source>
</evidence>
<dbReference type="GO" id="GO:0009100">
    <property type="term" value="P:glycoprotein metabolic process"/>
    <property type="evidence" value="ECO:0007669"/>
    <property type="project" value="UniProtKB-ARBA"/>
</dbReference>
<feature type="active site" evidence="18">
    <location>
        <position position="545"/>
    </location>
</feature>
<comment type="caution">
    <text evidence="23">The sequence shown here is derived from an EMBL/GenBank/DDBJ whole genome shotgun (WGS) entry which is preliminary data.</text>
</comment>
<gene>
    <name evidence="23" type="ORF">QBZ16_003417</name>
</gene>
<feature type="disulfide bond" evidence="20">
    <location>
        <begin position="473"/>
        <end position="509"/>
    </location>
</feature>
<reference evidence="23" key="1">
    <citation type="submission" date="2021-01" db="EMBL/GenBank/DDBJ databases">
        <authorList>
            <person name="Eckstrom K.M.E."/>
        </authorList>
    </citation>
    <scope>NUCLEOTIDE SEQUENCE</scope>
    <source>
        <strain evidence="23">UVCC 0001</strain>
    </source>
</reference>
<evidence type="ECO:0000256" key="18">
    <source>
        <dbReference type="PIRSR" id="PIRSR601382-1"/>
    </source>
</evidence>